<proteinExistence type="predicted"/>
<evidence type="ECO:0000313" key="1">
    <source>
        <dbReference type="EMBL" id="KAH8036987.1"/>
    </source>
</evidence>
<keyword evidence="2" id="KW-1185">Reference proteome</keyword>
<reference evidence="1" key="2">
    <citation type="submission" date="2021-09" db="EMBL/GenBank/DDBJ databases">
        <authorList>
            <person name="Jia N."/>
            <person name="Wang J."/>
            <person name="Shi W."/>
            <person name="Du L."/>
            <person name="Sun Y."/>
            <person name="Zhan W."/>
            <person name="Jiang J."/>
            <person name="Wang Q."/>
            <person name="Zhang B."/>
            <person name="Ji P."/>
            <person name="Sakyi L.B."/>
            <person name="Cui X."/>
            <person name="Yuan T."/>
            <person name="Jiang B."/>
            <person name="Yang W."/>
            <person name="Lam T.T.-Y."/>
            <person name="Chang Q."/>
            <person name="Ding S."/>
            <person name="Wang X."/>
            <person name="Zhu J."/>
            <person name="Ruan X."/>
            <person name="Zhao L."/>
            <person name="Wei J."/>
            <person name="Que T."/>
            <person name="Du C."/>
            <person name="Cheng J."/>
            <person name="Dai P."/>
            <person name="Han X."/>
            <person name="Huang E."/>
            <person name="Gao Y."/>
            <person name="Liu J."/>
            <person name="Shao H."/>
            <person name="Ye R."/>
            <person name="Li L."/>
            <person name="Wei W."/>
            <person name="Wang X."/>
            <person name="Wang C."/>
            <person name="Huo Q."/>
            <person name="Li W."/>
            <person name="Guo W."/>
            <person name="Chen H."/>
            <person name="Chen S."/>
            <person name="Zhou L."/>
            <person name="Zhou L."/>
            <person name="Ni X."/>
            <person name="Tian J."/>
            <person name="Zhou Y."/>
            <person name="Sheng Y."/>
            <person name="Liu T."/>
            <person name="Pan Y."/>
            <person name="Xia L."/>
            <person name="Li J."/>
            <person name="Zhao F."/>
            <person name="Cao W."/>
        </authorList>
    </citation>
    <scope>NUCLEOTIDE SEQUENCE</scope>
    <source>
        <strain evidence="1">Rmic-2018</strain>
        <tissue evidence="1">Larvae</tissue>
    </source>
</reference>
<dbReference type="Proteomes" id="UP000821866">
    <property type="component" value="Chromosome 10"/>
</dbReference>
<reference evidence="1" key="1">
    <citation type="journal article" date="2020" name="Cell">
        <title>Large-Scale Comparative Analyses of Tick Genomes Elucidate Their Genetic Diversity and Vector Capacities.</title>
        <authorList>
            <consortium name="Tick Genome and Microbiome Consortium (TIGMIC)"/>
            <person name="Jia N."/>
            <person name="Wang J."/>
            <person name="Shi W."/>
            <person name="Du L."/>
            <person name="Sun Y."/>
            <person name="Zhan W."/>
            <person name="Jiang J.F."/>
            <person name="Wang Q."/>
            <person name="Zhang B."/>
            <person name="Ji P."/>
            <person name="Bell-Sakyi L."/>
            <person name="Cui X.M."/>
            <person name="Yuan T.T."/>
            <person name="Jiang B.G."/>
            <person name="Yang W.F."/>
            <person name="Lam T.T."/>
            <person name="Chang Q.C."/>
            <person name="Ding S.J."/>
            <person name="Wang X.J."/>
            <person name="Zhu J.G."/>
            <person name="Ruan X.D."/>
            <person name="Zhao L."/>
            <person name="Wei J.T."/>
            <person name="Ye R.Z."/>
            <person name="Que T.C."/>
            <person name="Du C.H."/>
            <person name="Zhou Y.H."/>
            <person name="Cheng J.X."/>
            <person name="Dai P.F."/>
            <person name="Guo W.B."/>
            <person name="Han X.H."/>
            <person name="Huang E.J."/>
            <person name="Li L.F."/>
            <person name="Wei W."/>
            <person name="Gao Y.C."/>
            <person name="Liu J.Z."/>
            <person name="Shao H.Z."/>
            <person name="Wang X."/>
            <person name="Wang C.C."/>
            <person name="Yang T.C."/>
            <person name="Huo Q.B."/>
            <person name="Li W."/>
            <person name="Chen H.Y."/>
            <person name="Chen S.E."/>
            <person name="Zhou L.G."/>
            <person name="Ni X.B."/>
            <person name="Tian J.H."/>
            <person name="Sheng Y."/>
            <person name="Liu T."/>
            <person name="Pan Y.S."/>
            <person name="Xia L.Y."/>
            <person name="Li J."/>
            <person name="Zhao F."/>
            <person name="Cao W.C."/>
        </authorList>
    </citation>
    <scope>NUCLEOTIDE SEQUENCE</scope>
    <source>
        <strain evidence="1">Rmic-2018</strain>
    </source>
</reference>
<comment type="caution">
    <text evidence="1">The sequence shown here is derived from an EMBL/GenBank/DDBJ whole genome shotgun (WGS) entry which is preliminary data.</text>
</comment>
<dbReference type="AlphaFoldDB" id="A0A9J6ER43"/>
<dbReference type="VEuPathDB" id="VectorBase:LOC119179453"/>
<evidence type="ECO:0000313" key="2">
    <source>
        <dbReference type="Proteomes" id="UP000821866"/>
    </source>
</evidence>
<protein>
    <submittedName>
        <fullName evidence="1">Uncharacterized protein</fullName>
    </submittedName>
</protein>
<gene>
    <name evidence="1" type="ORF">HPB51_008035</name>
</gene>
<name>A0A9J6ER43_RHIMP</name>
<organism evidence="1 2">
    <name type="scientific">Rhipicephalus microplus</name>
    <name type="common">Cattle tick</name>
    <name type="synonym">Boophilus microplus</name>
    <dbReference type="NCBI Taxonomy" id="6941"/>
    <lineage>
        <taxon>Eukaryota</taxon>
        <taxon>Metazoa</taxon>
        <taxon>Ecdysozoa</taxon>
        <taxon>Arthropoda</taxon>
        <taxon>Chelicerata</taxon>
        <taxon>Arachnida</taxon>
        <taxon>Acari</taxon>
        <taxon>Parasitiformes</taxon>
        <taxon>Ixodida</taxon>
        <taxon>Ixodoidea</taxon>
        <taxon>Ixodidae</taxon>
        <taxon>Rhipicephalinae</taxon>
        <taxon>Rhipicephalus</taxon>
        <taxon>Boophilus</taxon>
    </lineage>
</organism>
<sequence>MKQGQWTNTHPHDWDDVEVELSCTPYTGEGTKCAPDIFSTKENVAMQVLQHRPGSYYLSLATTSANRRSNASVPHDTVVKVALLSHQHPPPTQPQTKLALGSANAAAALLVHDKHCCRP</sequence>
<dbReference type="EMBL" id="JABSTU010000002">
    <property type="protein sequence ID" value="KAH8036987.1"/>
    <property type="molecule type" value="Genomic_DNA"/>
</dbReference>
<accession>A0A9J6ER43</accession>